<evidence type="ECO:0000313" key="2">
    <source>
        <dbReference type="Proteomes" id="UP000177407"/>
    </source>
</evidence>
<name>A0A1F5S428_9BACT</name>
<protein>
    <submittedName>
        <fullName evidence="1">Uncharacterized protein</fullName>
    </submittedName>
</protein>
<gene>
    <name evidence="1" type="ORF">A2257_00350</name>
</gene>
<dbReference type="Proteomes" id="UP000177407">
    <property type="component" value="Unassembled WGS sequence"/>
</dbReference>
<proteinExistence type="predicted"/>
<organism evidence="1 2">
    <name type="scientific">Candidatus Falkowbacteria bacterium RIFOXYA2_FULL_38_12</name>
    <dbReference type="NCBI Taxonomy" id="1797993"/>
    <lineage>
        <taxon>Bacteria</taxon>
        <taxon>Candidatus Falkowiibacteriota</taxon>
    </lineage>
</organism>
<evidence type="ECO:0000313" key="1">
    <source>
        <dbReference type="EMBL" id="OGF21396.1"/>
    </source>
</evidence>
<dbReference type="EMBL" id="MFGA01000006">
    <property type="protein sequence ID" value="OGF21396.1"/>
    <property type="molecule type" value="Genomic_DNA"/>
</dbReference>
<accession>A0A1F5S428</accession>
<dbReference type="AlphaFoldDB" id="A0A1F5S428"/>
<comment type="caution">
    <text evidence="1">The sequence shown here is derived from an EMBL/GenBank/DDBJ whole genome shotgun (WGS) entry which is preliminary data.</text>
</comment>
<reference evidence="1 2" key="1">
    <citation type="journal article" date="2016" name="Nat. Commun.">
        <title>Thousands of microbial genomes shed light on interconnected biogeochemical processes in an aquifer system.</title>
        <authorList>
            <person name="Anantharaman K."/>
            <person name="Brown C.T."/>
            <person name="Hug L.A."/>
            <person name="Sharon I."/>
            <person name="Castelle C.J."/>
            <person name="Probst A.J."/>
            <person name="Thomas B.C."/>
            <person name="Singh A."/>
            <person name="Wilkins M.J."/>
            <person name="Karaoz U."/>
            <person name="Brodie E.L."/>
            <person name="Williams K.H."/>
            <person name="Hubbard S.S."/>
            <person name="Banfield J.F."/>
        </authorList>
    </citation>
    <scope>NUCLEOTIDE SEQUENCE [LARGE SCALE GENOMIC DNA]</scope>
</reference>
<sequence>MSSANYINWMDSFNVGGEETSSSASYQLQDTLGELGTGPISSASYGNQGGFRQVEANPTLTFSISSNSIDFGLLDRNAVTTRSHTIITTTNSEKGYTTTVIEDGNLRSGANDINDVADGSVSAGSEEYGIRTSGDQGQMNATDTAITSTAQTVASYSSYINASTTTITYRATISTSSVTGNYSHTVTYISTGNF</sequence>